<dbReference type="InterPro" id="IPR002110">
    <property type="entry name" value="Ankyrin_rpt"/>
</dbReference>
<dbReference type="InterPro" id="IPR019734">
    <property type="entry name" value="TPR_rpt"/>
</dbReference>
<dbReference type="InterPro" id="IPR041667">
    <property type="entry name" value="Cupin_8"/>
</dbReference>
<keyword evidence="4" id="KW-1133">Transmembrane helix</keyword>
<dbReference type="Gene3D" id="2.60.120.650">
    <property type="entry name" value="Cupin"/>
    <property type="match status" value="1"/>
</dbReference>
<proteinExistence type="predicted"/>
<dbReference type="SUPFAM" id="SSF51197">
    <property type="entry name" value="Clavaminate synthase-like"/>
    <property type="match status" value="1"/>
</dbReference>
<feature type="transmembrane region" description="Helical" evidence="4">
    <location>
        <begin position="33"/>
        <end position="52"/>
    </location>
</feature>
<sequence length="821" mass="89804">MAKKEQGRNVDRTTHDGGSDGGGSPRWVGVRGAVVFAVMAVLVGMSAWPLVVELMEGKQQGRGQTAAPPAAPTTTRPSHAAHDTTQDCAGHLARALAAAQKSMQHRAVLELNQCIELEPVEPNTLFQIGEVFVMLGEYDEGLDWISRATALDPGNYHFLTRLIDVANKAGEPEAAVQAAERGLETLLHLDSDTWHRTLLQTADAPPEDMQWLLDESAEVLLLLRSLVRLYEQVEWMPAANAAHKILSKLFPHDTHAQQRFADFSAGIGLIGQSINVSLASLQAEYERQYPRHDARQPVVDHALVLLGASLDAIAINIARKLLLVEDAQVLQLMSDVCGHDVTDLLSAHQIPLSRAIHFMESCIAKQDVIGTLIKLGAKTTGVSTDFLFTPLHSAAAISANAVIDTLVQANADISATNTLHQTPFHAAIIRGQEEGGKKDLLNMSAANRAGPTDSSEQCADMVCLHRWAGFEWLLDNDEDCTRPEPPYTIHKLPHRPSSTTVGGGWKIKRSVSRQPATCDFDVVDARVFTQEDFLLDFLSLQRPLLVKGALNSHHWDRVRASRWTRENFASEFRDTVFQRTIIPYASAFGMEANETSVLSFLEYMEDHYAASIKNIEDIELPAYIFASLPTQSPSTKTGGEDGEDDGGNGDDNDEDATASASGSDGIHRLAFRDFQIPECIGPHVSEIETRTKQFYLGPAGSGAPMHVHSGSWNALVYGRKRWFLLPPPLAIYSKQHPHDFIDEQLPALRARGAVLECIQESGDVVFVPEMWAHAVLNEAESIGFASEFAWGGNAFSLPAPDDVDDGSDGDDDGEEEETHGR</sequence>
<evidence type="ECO:0000256" key="3">
    <source>
        <dbReference type="SAM" id="MobiDB-lite"/>
    </source>
</evidence>
<dbReference type="Pfam" id="PF13621">
    <property type="entry name" value="Cupin_8"/>
    <property type="match status" value="1"/>
</dbReference>
<dbReference type="PROSITE" id="PS50005">
    <property type="entry name" value="TPR"/>
    <property type="match status" value="1"/>
</dbReference>
<feature type="repeat" description="ANK" evidence="1">
    <location>
        <begin position="389"/>
        <end position="418"/>
    </location>
</feature>
<dbReference type="eggNOG" id="KOG2130">
    <property type="taxonomic scope" value="Eukaryota"/>
</dbReference>
<feature type="region of interest" description="Disordered" evidence="3">
    <location>
        <begin position="631"/>
        <end position="662"/>
    </location>
</feature>
<keyword evidence="4" id="KW-0472">Membrane</keyword>
<dbReference type="GeneID" id="16071038"/>
<feature type="repeat" description="TPR" evidence="2">
    <location>
        <begin position="122"/>
        <end position="155"/>
    </location>
</feature>
<dbReference type="OrthoDB" id="438164at2759"/>
<dbReference type="Gene3D" id="1.25.40.10">
    <property type="entry name" value="Tetratricopeptide repeat domain"/>
    <property type="match status" value="1"/>
</dbReference>
<dbReference type="SUPFAM" id="SSF48452">
    <property type="entry name" value="TPR-like"/>
    <property type="match status" value="1"/>
</dbReference>
<keyword evidence="4" id="KW-0812">Transmembrane</keyword>
<keyword evidence="2" id="KW-0802">TPR repeat</keyword>
<gene>
    <name evidence="6" type="ORF">PTSG_08691</name>
</gene>
<evidence type="ECO:0000256" key="2">
    <source>
        <dbReference type="PROSITE-ProRule" id="PRU00339"/>
    </source>
</evidence>
<keyword evidence="7" id="KW-1185">Reference proteome</keyword>
<dbReference type="InterPro" id="IPR011990">
    <property type="entry name" value="TPR-like_helical_dom_sf"/>
</dbReference>
<accession>F2UKE5</accession>
<dbReference type="InterPro" id="IPR003347">
    <property type="entry name" value="JmjC_dom"/>
</dbReference>
<dbReference type="PROSITE" id="PS50088">
    <property type="entry name" value="ANK_REPEAT"/>
    <property type="match status" value="1"/>
</dbReference>
<organism evidence="7">
    <name type="scientific">Salpingoeca rosetta (strain ATCC 50818 / BSB-021)</name>
    <dbReference type="NCBI Taxonomy" id="946362"/>
    <lineage>
        <taxon>Eukaryota</taxon>
        <taxon>Choanoflagellata</taxon>
        <taxon>Craspedida</taxon>
        <taxon>Salpingoecidae</taxon>
        <taxon>Salpingoeca</taxon>
    </lineage>
</organism>
<dbReference type="PANTHER" id="PTHR12480">
    <property type="entry name" value="ARGININE DEMETHYLASE AND LYSYL-HYDROXYLASE JMJD"/>
    <property type="match status" value="1"/>
</dbReference>
<dbReference type="AlphaFoldDB" id="F2UKE5"/>
<keyword evidence="1" id="KW-0040">ANK repeat</keyword>
<evidence type="ECO:0000313" key="7">
    <source>
        <dbReference type="Proteomes" id="UP000007799"/>
    </source>
</evidence>
<protein>
    <recommendedName>
        <fullName evidence="5">JmjC domain-containing protein</fullName>
    </recommendedName>
</protein>
<evidence type="ECO:0000259" key="5">
    <source>
        <dbReference type="PROSITE" id="PS51184"/>
    </source>
</evidence>
<dbReference type="InParanoid" id="F2UKE5"/>
<evidence type="ECO:0000256" key="4">
    <source>
        <dbReference type="SAM" id="Phobius"/>
    </source>
</evidence>
<feature type="region of interest" description="Disordered" evidence="3">
    <location>
        <begin position="61"/>
        <end position="83"/>
    </location>
</feature>
<feature type="compositionally biased region" description="Acidic residues" evidence="3">
    <location>
        <begin position="801"/>
        <end position="821"/>
    </location>
</feature>
<dbReference type="SMART" id="SM00028">
    <property type="entry name" value="TPR"/>
    <property type="match status" value="2"/>
</dbReference>
<evidence type="ECO:0000256" key="1">
    <source>
        <dbReference type="PROSITE-ProRule" id="PRU00023"/>
    </source>
</evidence>
<dbReference type="RefSeq" id="XP_004990482.1">
    <property type="nucleotide sequence ID" value="XM_004990425.1"/>
</dbReference>
<evidence type="ECO:0000313" key="6">
    <source>
        <dbReference type="EMBL" id="EGD77594.1"/>
    </source>
</evidence>
<dbReference type="PROSITE" id="PS51184">
    <property type="entry name" value="JMJC"/>
    <property type="match status" value="1"/>
</dbReference>
<feature type="compositionally biased region" description="Acidic residues" evidence="3">
    <location>
        <begin position="640"/>
        <end position="656"/>
    </location>
</feature>
<dbReference type="Gene3D" id="1.25.40.20">
    <property type="entry name" value="Ankyrin repeat-containing domain"/>
    <property type="match status" value="1"/>
</dbReference>
<feature type="region of interest" description="Disordered" evidence="3">
    <location>
        <begin position="1"/>
        <end position="24"/>
    </location>
</feature>
<feature type="domain" description="JmjC" evidence="5">
    <location>
        <begin position="665"/>
        <end position="805"/>
    </location>
</feature>
<dbReference type="Proteomes" id="UP000007799">
    <property type="component" value="Unassembled WGS sequence"/>
</dbReference>
<feature type="compositionally biased region" description="Low complexity" evidence="3">
    <location>
        <begin position="65"/>
        <end position="77"/>
    </location>
</feature>
<dbReference type="InterPro" id="IPR050910">
    <property type="entry name" value="JMJD6_ArgDemeth/LysHydrox"/>
</dbReference>
<feature type="region of interest" description="Disordered" evidence="3">
    <location>
        <begin position="796"/>
        <end position="821"/>
    </location>
</feature>
<dbReference type="EMBL" id="GL832978">
    <property type="protein sequence ID" value="EGD77594.1"/>
    <property type="molecule type" value="Genomic_DNA"/>
</dbReference>
<dbReference type="SUPFAM" id="SSF48403">
    <property type="entry name" value="Ankyrin repeat"/>
    <property type="match status" value="1"/>
</dbReference>
<name>F2UKE5_SALR5</name>
<dbReference type="InterPro" id="IPR036770">
    <property type="entry name" value="Ankyrin_rpt-contain_sf"/>
</dbReference>
<dbReference type="SMART" id="SM00558">
    <property type="entry name" value="JmjC"/>
    <property type="match status" value="1"/>
</dbReference>
<reference evidence="6" key="1">
    <citation type="submission" date="2009-08" db="EMBL/GenBank/DDBJ databases">
        <title>Annotation of Salpingoeca rosetta.</title>
        <authorList>
            <consortium name="The Broad Institute Genome Sequencing Platform"/>
            <person name="Russ C."/>
            <person name="Cuomo C."/>
            <person name="Burger G."/>
            <person name="Gray M.W."/>
            <person name="Holland P.W.H."/>
            <person name="King N."/>
            <person name="Lang F.B.F."/>
            <person name="Roger A.J."/>
            <person name="Ruiz-Trillo I."/>
            <person name="Young S.K."/>
            <person name="Zeng Q."/>
            <person name="Gargeya S."/>
            <person name="Alvarado L."/>
            <person name="Berlin A."/>
            <person name="Chapman S.B."/>
            <person name="Chen Z."/>
            <person name="Freedman E."/>
            <person name="Gellesch M."/>
            <person name="Goldberg J."/>
            <person name="Griggs A."/>
            <person name="Gujja S."/>
            <person name="Heilman E."/>
            <person name="Heiman D."/>
            <person name="Howarth C."/>
            <person name="Mehta T."/>
            <person name="Neiman D."/>
            <person name="Pearson M."/>
            <person name="Roberts A."/>
            <person name="Saif S."/>
            <person name="Shea T."/>
            <person name="Shenoy N."/>
            <person name="Sisk P."/>
            <person name="Stolte C."/>
            <person name="Sykes S."/>
            <person name="White J."/>
            <person name="Yandava C."/>
            <person name="Haas B."/>
            <person name="Nusbaum C."/>
            <person name="Birren B."/>
        </authorList>
    </citation>
    <scope>NUCLEOTIDE SEQUENCE [LARGE SCALE GENOMIC DNA]</scope>
    <source>
        <strain evidence="6">ATCC 50818</strain>
    </source>
</reference>
<feature type="compositionally biased region" description="Basic and acidic residues" evidence="3">
    <location>
        <begin position="1"/>
        <end position="18"/>
    </location>
</feature>
<dbReference type="KEGG" id="sre:PTSG_08691"/>